<dbReference type="EMBL" id="JBJQOH010000002">
    <property type="protein sequence ID" value="KAL3697384.1"/>
    <property type="molecule type" value="Genomic_DNA"/>
</dbReference>
<gene>
    <name evidence="2" type="ORF">R1sor_011460</name>
</gene>
<comment type="caution">
    <text evidence="2">The sequence shown here is derived from an EMBL/GenBank/DDBJ whole genome shotgun (WGS) entry which is preliminary data.</text>
</comment>
<evidence type="ECO:0000313" key="3">
    <source>
        <dbReference type="Proteomes" id="UP001633002"/>
    </source>
</evidence>
<protein>
    <submittedName>
        <fullName evidence="2">Uncharacterized protein</fullName>
    </submittedName>
</protein>
<evidence type="ECO:0000256" key="1">
    <source>
        <dbReference type="SAM" id="MobiDB-lite"/>
    </source>
</evidence>
<dbReference type="AlphaFoldDB" id="A0ABD3I6Z6"/>
<feature type="region of interest" description="Disordered" evidence="1">
    <location>
        <begin position="70"/>
        <end position="97"/>
    </location>
</feature>
<organism evidence="2 3">
    <name type="scientific">Riccia sorocarpa</name>
    <dbReference type="NCBI Taxonomy" id="122646"/>
    <lineage>
        <taxon>Eukaryota</taxon>
        <taxon>Viridiplantae</taxon>
        <taxon>Streptophyta</taxon>
        <taxon>Embryophyta</taxon>
        <taxon>Marchantiophyta</taxon>
        <taxon>Marchantiopsida</taxon>
        <taxon>Marchantiidae</taxon>
        <taxon>Marchantiales</taxon>
        <taxon>Ricciaceae</taxon>
        <taxon>Riccia</taxon>
    </lineage>
</organism>
<feature type="compositionally biased region" description="Basic and acidic residues" evidence="1">
    <location>
        <begin position="1"/>
        <end position="11"/>
    </location>
</feature>
<accession>A0ABD3I6Z6</accession>
<feature type="compositionally biased region" description="Basic and acidic residues" evidence="1">
    <location>
        <begin position="70"/>
        <end position="82"/>
    </location>
</feature>
<reference evidence="2 3" key="1">
    <citation type="submission" date="2024-09" db="EMBL/GenBank/DDBJ databases">
        <title>Chromosome-scale assembly of Riccia sorocarpa.</title>
        <authorList>
            <person name="Paukszto L."/>
        </authorList>
    </citation>
    <scope>NUCLEOTIDE SEQUENCE [LARGE SCALE GENOMIC DNA]</scope>
    <source>
        <strain evidence="2">LP-2024</strain>
        <tissue evidence="2">Aerial parts of the thallus</tissue>
    </source>
</reference>
<feature type="region of interest" description="Disordered" evidence="1">
    <location>
        <begin position="1"/>
        <end position="45"/>
    </location>
</feature>
<name>A0ABD3I6Z6_9MARC</name>
<sequence length="124" mass="13380">MEERGEVERGGLEAADLAGRVSESAKRSAAVANGRGVPGGPIPMMKSGGQSSALVWRSFFAKKLILEKDNLSTNSREARPGESKGSGEGQEEESLQNWAAGITWEMLEEELDLMPLGEEIRMTD</sequence>
<proteinExistence type="predicted"/>
<keyword evidence="3" id="KW-1185">Reference proteome</keyword>
<dbReference type="Proteomes" id="UP001633002">
    <property type="component" value="Unassembled WGS sequence"/>
</dbReference>
<evidence type="ECO:0000313" key="2">
    <source>
        <dbReference type="EMBL" id="KAL3697384.1"/>
    </source>
</evidence>